<reference evidence="1" key="1">
    <citation type="submission" date="2021-02" db="EMBL/GenBank/DDBJ databases">
        <authorList>
            <person name="Dougan E. K."/>
            <person name="Rhodes N."/>
            <person name="Thang M."/>
            <person name="Chan C."/>
        </authorList>
    </citation>
    <scope>NUCLEOTIDE SEQUENCE</scope>
</reference>
<comment type="caution">
    <text evidence="1">The sequence shown here is derived from an EMBL/GenBank/DDBJ whole genome shotgun (WGS) entry which is preliminary data.</text>
</comment>
<evidence type="ECO:0000313" key="2">
    <source>
        <dbReference type="Proteomes" id="UP000626109"/>
    </source>
</evidence>
<sequence>MSSLRKSLDLKGDIFELEEDDLGFFQGPPLLRQCTDSAVVRSVLRTELEQSLAQALRNHFGETNIPWQRYASGDSLATSTSGNSPGEAELTRALGLGLPAENTTWTAPSTTAFSVIEGKTTLMMKHVPNKYTQRKLLREIMSAGFPTPGFA</sequence>
<accession>A0A813J894</accession>
<evidence type="ECO:0000313" key="1">
    <source>
        <dbReference type="EMBL" id="CAE8666009.1"/>
    </source>
</evidence>
<gene>
    <name evidence="1" type="ORF">PGLA2088_LOCUS16118</name>
</gene>
<proteinExistence type="predicted"/>
<dbReference type="EMBL" id="CAJNNW010020279">
    <property type="protein sequence ID" value="CAE8666009.1"/>
    <property type="molecule type" value="Genomic_DNA"/>
</dbReference>
<name>A0A813J894_POLGL</name>
<organism evidence="1 2">
    <name type="scientific">Polarella glacialis</name>
    <name type="common">Dinoflagellate</name>
    <dbReference type="NCBI Taxonomy" id="89957"/>
    <lineage>
        <taxon>Eukaryota</taxon>
        <taxon>Sar</taxon>
        <taxon>Alveolata</taxon>
        <taxon>Dinophyceae</taxon>
        <taxon>Suessiales</taxon>
        <taxon>Suessiaceae</taxon>
        <taxon>Polarella</taxon>
    </lineage>
</organism>
<dbReference type="AlphaFoldDB" id="A0A813J894"/>
<dbReference type="Proteomes" id="UP000626109">
    <property type="component" value="Unassembled WGS sequence"/>
</dbReference>
<protein>
    <submittedName>
        <fullName evidence="1">Uncharacterized protein</fullName>
    </submittedName>
</protein>